<sequence>MINVGIIGSGGYAAGELIRCLLQHPEVEIDFLYSQSQAGKKLFTVHEDLFTHPHITFTDTINYEVDVAFLCLGHEHAKPFLKAHHFAANTKIIDLSSDFRLNDNSHDFMYGLVELNKSVIPQAQYLANPGCFATAIQLGLLPLAKHNLLKKDVHVHAITGSTGAGQGFSTTSHFSWRNNNISIYKAFEHQHLQEISQSVHTLQKGFDQKINFIPVRGDFTRGIFATLYTESSLSEEELNSIFKEYYADATFTFITNETLSLKQVVNTNNCLIQVQKVEGKVLITSAIDNLLKGAAGQAIQNMNLMHGLPEKMGLQFKANYY</sequence>
<dbReference type="Pfam" id="PF22698">
    <property type="entry name" value="Semialdhyde_dhC_1"/>
    <property type="match status" value="1"/>
</dbReference>
<dbReference type="InterPro" id="IPR036291">
    <property type="entry name" value="NAD(P)-bd_dom_sf"/>
</dbReference>
<dbReference type="PANTHER" id="PTHR32338">
    <property type="entry name" value="N-ACETYL-GAMMA-GLUTAMYL-PHOSPHATE REDUCTASE, CHLOROPLASTIC-RELATED-RELATED"/>
    <property type="match status" value="1"/>
</dbReference>
<accession>A0A937AGU1</accession>
<dbReference type="PANTHER" id="PTHR32338:SF10">
    <property type="entry name" value="N-ACETYL-GAMMA-GLUTAMYL-PHOSPHATE REDUCTASE, CHLOROPLASTIC-RELATED"/>
    <property type="match status" value="1"/>
</dbReference>
<dbReference type="AlphaFoldDB" id="A0A937AGU1"/>
<organism evidence="8 9">
    <name type="scientific">Marivirga atlantica</name>
    <dbReference type="NCBI Taxonomy" id="1548457"/>
    <lineage>
        <taxon>Bacteria</taxon>
        <taxon>Pseudomonadati</taxon>
        <taxon>Bacteroidota</taxon>
        <taxon>Cytophagia</taxon>
        <taxon>Cytophagales</taxon>
        <taxon>Marivirgaceae</taxon>
        <taxon>Marivirga</taxon>
    </lineage>
</organism>
<dbReference type="SUPFAM" id="SSF51735">
    <property type="entry name" value="NAD(P)-binding Rossmann-fold domains"/>
    <property type="match status" value="1"/>
</dbReference>
<dbReference type="EMBL" id="JAERQG010000004">
    <property type="protein sequence ID" value="MBL0766501.1"/>
    <property type="molecule type" value="Genomic_DNA"/>
</dbReference>
<dbReference type="RefSeq" id="WP_201923111.1">
    <property type="nucleotide sequence ID" value="NZ_JAERQG010000004.1"/>
</dbReference>
<reference evidence="8" key="1">
    <citation type="submission" date="2021-01" db="EMBL/GenBank/DDBJ databases">
        <title>Marivirga sp. nov., isolated from intertidal surface sediments.</title>
        <authorList>
            <person name="Zhang M."/>
        </authorList>
    </citation>
    <scope>NUCLEOTIDE SEQUENCE</scope>
    <source>
        <strain evidence="8">SM1354</strain>
    </source>
</reference>
<dbReference type="GO" id="GO:0006526">
    <property type="term" value="P:L-arginine biosynthetic process"/>
    <property type="evidence" value="ECO:0007669"/>
    <property type="project" value="UniProtKB-UniRule"/>
</dbReference>
<comment type="function">
    <text evidence="5">Catalyzes the NADPH-dependent reduction of N-acetyl-5-glutamyl phosphate to yield N-acetyl-L-glutamate 5-semialdehyde.</text>
</comment>
<gene>
    <name evidence="5" type="primary">argC</name>
    <name evidence="8" type="ORF">JKP34_14635</name>
</gene>
<feature type="domain" description="Semialdehyde dehydrogenase NAD-binding" evidence="7">
    <location>
        <begin position="3"/>
        <end position="123"/>
    </location>
</feature>
<dbReference type="CDD" id="cd23934">
    <property type="entry name" value="AGPR_1_C"/>
    <property type="match status" value="1"/>
</dbReference>
<keyword evidence="1 5" id="KW-0055">Arginine biosynthesis</keyword>
<comment type="pathway">
    <text evidence="5">Amino-acid biosynthesis; L-arginine biosynthesis; N(2)-acetyl-L-ornithine from L-glutamate: step 3/4.</text>
</comment>
<evidence type="ECO:0000256" key="4">
    <source>
        <dbReference type="ARBA" id="ARBA00023002"/>
    </source>
</evidence>
<feature type="active site" evidence="5 6">
    <location>
        <position position="131"/>
    </location>
</feature>
<dbReference type="GO" id="GO:0070401">
    <property type="term" value="F:NADP+ binding"/>
    <property type="evidence" value="ECO:0007669"/>
    <property type="project" value="InterPro"/>
</dbReference>
<dbReference type="InterPro" id="IPR050085">
    <property type="entry name" value="AGPR"/>
</dbReference>
<dbReference type="CDD" id="cd17895">
    <property type="entry name" value="AGPR_1_N"/>
    <property type="match status" value="1"/>
</dbReference>
<comment type="subcellular location">
    <subcellularLocation>
        <location evidence="5">Cytoplasm</location>
    </subcellularLocation>
</comment>
<proteinExistence type="inferred from homology"/>
<dbReference type="GO" id="GO:0005737">
    <property type="term" value="C:cytoplasm"/>
    <property type="evidence" value="ECO:0007669"/>
    <property type="project" value="UniProtKB-SubCell"/>
</dbReference>
<dbReference type="Gene3D" id="3.40.50.720">
    <property type="entry name" value="NAD(P)-binding Rossmann-like Domain"/>
    <property type="match status" value="1"/>
</dbReference>
<dbReference type="PROSITE" id="PS01224">
    <property type="entry name" value="ARGC"/>
    <property type="match status" value="1"/>
</dbReference>
<comment type="catalytic activity">
    <reaction evidence="5">
        <text>N-acetyl-L-glutamate 5-semialdehyde + phosphate + NADP(+) = N-acetyl-L-glutamyl 5-phosphate + NADPH + H(+)</text>
        <dbReference type="Rhea" id="RHEA:21588"/>
        <dbReference type="ChEBI" id="CHEBI:15378"/>
        <dbReference type="ChEBI" id="CHEBI:29123"/>
        <dbReference type="ChEBI" id="CHEBI:43474"/>
        <dbReference type="ChEBI" id="CHEBI:57783"/>
        <dbReference type="ChEBI" id="CHEBI:57936"/>
        <dbReference type="ChEBI" id="CHEBI:58349"/>
        <dbReference type="EC" id="1.2.1.38"/>
    </reaction>
</comment>
<comment type="similarity">
    <text evidence="5">Belongs to the NAGSA dehydrogenase family. Type 1 subfamily.</text>
</comment>
<keyword evidence="5" id="KW-0963">Cytoplasm</keyword>
<dbReference type="Pfam" id="PF01118">
    <property type="entry name" value="Semialdhyde_dh"/>
    <property type="match status" value="1"/>
</dbReference>
<dbReference type="Gene3D" id="3.30.360.10">
    <property type="entry name" value="Dihydrodipicolinate Reductase, domain 2"/>
    <property type="match status" value="1"/>
</dbReference>
<keyword evidence="4 5" id="KW-0560">Oxidoreductase</keyword>
<dbReference type="InterPro" id="IPR023013">
    <property type="entry name" value="AGPR_AS"/>
</dbReference>
<evidence type="ECO:0000256" key="2">
    <source>
        <dbReference type="ARBA" id="ARBA00022605"/>
    </source>
</evidence>
<evidence type="ECO:0000256" key="3">
    <source>
        <dbReference type="ARBA" id="ARBA00022857"/>
    </source>
</evidence>
<evidence type="ECO:0000313" key="9">
    <source>
        <dbReference type="Proteomes" id="UP000642920"/>
    </source>
</evidence>
<dbReference type="HAMAP" id="MF_00150">
    <property type="entry name" value="ArgC_type1"/>
    <property type="match status" value="1"/>
</dbReference>
<evidence type="ECO:0000256" key="5">
    <source>
        <dbReference type="HAMAP-Rule" id="MF_00150"/>
    </source>
</evidence>
<evidence type="ECO:0000313" key="8">
    <source>
        <dbReference type="EMBL" id="MBL0766501.1"/>
    </source>
</evidence>
<protein>
    <recommendedName>
        <fullName evidence="5">N-acetyl-gamma-glutamyl-phosphate reductase</fullName>
        <shortName evidence="5">AGPR</shortName>
        <ecNumber evidence="5">1.2.1.38</ecNumber>
    </recommendedName>
    <alternativeName>
        <fullName evidence="5">N-acetyl-glutamate semialdehyde dehydrogenase</fullName>
        <shortName evidence="5">NAGSA dehydrogenase</shortName>
    </alternativeName>
</protein>
<dbReference type="InterPro" id="IPR058924">
    <property type="entry name" value="AGPR_dimerisation_dom"/>
</dbReference>
<evidence type="ECO:0000259" key="7">
    <source>
        <dbReference type="SMART" id="SM00859"/>
    </source>
</evidence>
<dbReference type="InterPro" id="IPR000534">
    <property type="entry name" value="Semialdehyde_DH_NAD-bd"/>
</dbReference>
<dbReference type="GO" id="GO:0051287">
    <property type="term" value="F:NAD binding"/>
    <property type="evidence" value="ECO:0007669"/>
    <property type="project" value="InterPro"/>
</dbReference>
<keyword evidence="9" id="KW-1185">Reference proteome</keyword>
<dbReference type="SUPFAM" id="SSF55347">
    <property type="entry name" value="Glyceraldehyde-3-phosphate dehydrogenase-like, C-terminal domain"/>
    <property type="match status" value="1"/>
</dbReference>
<keyword evidence="2 5" id="KW-0028">Amino-acid biosynthesis</keyword>
<keyword evidence="3 5" id="KW-0521">NADP</keyword>
<dbReference type="GO" id="GO:0003942">
    <property type="term" value="F:N-acetyl-gamma-glutamyl-phosphate reductase activity"/>
    <property type="evidence" value="ECO:0007669"/>
    <property type="project" value="UniProtKB-UniRule"/>
</dbReference>
<dbReference type="Proteomes" id="UP000642920">
    <property type="component" value="Unassembled WGS sequence"/>
</dbReference>
<evidence type="ECO:0000256" key="6">
    <source>
        <dbReference type="PROSITE-ProRule" id="PRU10010"/>
    </source>
</evidence>
<dbReference type="InterPro" id="IPR000706">
    <property type="entry name" value="AGPR_type-1"/>
</dbReference>
<dbReference type="NCBIfam" id="TIGR01850">
    <property type="entry name" value="argC"/>
    <property type="match status" value="1"/>
</dbReference>
<dbReference type="SMART" id="SM00859">
    <property type="entry name" value="Semialdhyde_dh"/>
    <property type="match status" value="1"/>
</dbReference>
<comment type="caution">
    <text evidence="8">The sequence shown here is derived from an EMBL/GenBank/DDBJ whole genome shotgun (WGS) entry which is preliminary data.</text>
</comment>
<evidence type="ECO:0000256" key="1">
    <source>
        <dbReference type="ARBA" id="ARBA00022571"/>
    </source>
</evidence>
<name>A0A937AGU1_9BACT</name>
<dbReference type="EC" id="1.2.1.38" evidence="5"/>